<evidence type="ECO:0000313" key="5">
    <source>
        <dbReference type="Proteomes" id="UP001356095"/>
    </source>
</evidence>
<dbReference type="InterPro" id="IPR039448">
    <property type="entry name" value="Beta_helix"/>
</dbReference>
<feature type="domain" description="Rhamnogalacturonase A/B/Epimerase-like pectate lyase" evidence="2">
    <location>
        <begin position="259"/>
        <end position="316"/>
    </location>
</feature>
<evidence type="ECO:0000259" key="3">
    <source>
        <dbReference type="Pfam" id="PF13229"/>
    </source>
</evidence>
<evidence type="ECO:0000313" key="4">
    <source>
        <dbReference type="EMBL" id="MEE2041292.1"/>
    </source>
</evidence>
<dbReference type="EMBL" id="JAUZMY010000045">
    <property type="protein sequence ID" value="MEE2041292.1"/>
    <property type="molecule type" value="Genomic_DNA"/>
</dbReference>
<proteinExistence type="predicted"/>
<feature type="compositionally biased region" description="Pro residues" evidence="1">
    <location>
        <begin position="181"/>
        <end position="198"/>
    </location>
</feature>
<dbReference type="PANTHER" id="PTHR31339:SF9">
    <property type="entry name" value="PLASMIN AND FIBRONECTIN-BINDING PROTEIN A"/>
    <property type="match status" value="1"/>
</dbReference>
<protein>
    <submittedName>
        <fullName evidence="4">Right-handed parallel beta-helix repeat-containing protein</fullName>
    </submittedName>
</protein>
<feature type="region of interest" description="Disordered" evidence="1">
    <location>
        <begin position="175"/>
        <end position="265"/>
    </location>
</feature>
<dbReference type="InterPro" id="IPR024535">
    <property type="entry name" value="RHGA/B-epi-like_pectate_lyase"/>
</dbReference>
<evidence type="ECO:0000256" key="1">
    <source>
        <dbReference type="SAM" id="MobiDB-lite"/>
    </source>
</evidence>
<dbReference type="InterPro" id="IPR011050">
    <property type="entry name" value="Pectin_lyase_fold/virulence"/>
</dbReference>
<comment type="caution">
    <text evidence="4">The sequence shown here is derived from an EMBL/GenBank/DDBJ whole genome shotgun (WGS) entry which is preliminary data.</text>
</comment>
<reference evidence="4 5" key="1">
    <citation type="submission" date="2023-08" db="EMBL/GenBank/DDBJ databases">
        <authorList>
            <person name="Girao M."/>
            <person name="Carvalho M.F."/>
        </authorList>
    </citation>
    <scope>NUCLEOTIDE SEQUENCE [LARGE SCALE GENOMIC DNA]</scope>
    <source>
        <strain evidence="4 5">CT-R113</strain>
    </source>
</reference>
<dbReference type="RefSeq" id="WP_330095052.1">
    <property type="nucleotide sequence ID" value="NZ_JAUZMY010000045.1"/>
</dbReference>
<dbReference type="Gene3D" id="2.160.20.10">
    <property type="entry name" value="Single-stranded right-handed beta-helix, Pectin lyase-like"/>
    <property type="match status" value="1"/>
</dbReference>
<feature type="domain" description="Right handed beta helix" evidence="3">
    <location>
        <begin position="603"/>
        <end position="749"/>
    </location>
</feature>
<dbReference type="SUPFAM" id="SSF51126">
    <property type="entry name" value="Pectin lyase-like"/>
    <property type="match status" value="2"/>
</dbReference>
<dbReference type="Pfam" id="PF12708">
    <property type="entry name" value="Pect-lyase_RHGA_epim"/>
    <property type="match status" value="1"/>
</dbReference>
<gene>
    <name evidence="4" type="ORF">Q8791_29110</name>
</gene>
<feature type="compositionally biased region" description="Pro residues" evidence="1">
    <location>
        <begin position="237"/>
        <end position="247"/>
    </location>
</feature>
<dbReference type="PANTHER" id="PTHR31339">
    <property type="entry name" value="PECTIN LYASE-RELATED"/>
    <property type="match status" value="1"/>
</dbReference>
<dbReference type="InterPro" id="IPR006626">
    <property type="entry name" value="PbH1"/>
</dbReference>
<dbReference type="InterPro" id="IPR012334">
    <property type="entry name" value="Pectin_lyas_fold"/>
</dbReference>
<dbReference type="InterPro" id="IPR008160">
    <property type="entry name" value="Collagen"/>
</dbReference>
<evidence type="ECO:0000259" key="2">
    <source>
        <dbReference type="Pfam" id="PF12708"/>
    </source>
</evidence>
<sequence length="771" mass="76713">MPDILSLPPDFDRVALHGRWVLLSGTPAAGTVTLAPSVARLVSPAHSTVIMGTPVVIPLDAEGAMSAGVPATDDPDITGGPWAYTVTVTITGASSYSFSLAAPVGSGPIDLSALTPPLVPPPVPDDPIVWSVNGRTGHVSLSAADVGALAVDQLGAPGGVAQLDDAGVVPAAQLPAVIGEPGPPGDPGPAGPEGPQGPPGIDGADGAPGVDGDQGPPGAPGETGPQGPAGAAGDPGPAGPEGPPGPPGADGTATGTHDVTAYGATGDGVTDDTAAIQAALSAVRDAGGGTVWVPGGVYAIASGPLRIYRRTRLTLAPDAVIRRAAPGTMLLNGDAGQQFGGYTGHGDLIIEGGTWDAHGVQVPTANMVLSIGHARNVTIRDCTILDVPSYHAIEVNAVETCRITGVVCAGFVDAVGDRGFSEAIQLDGAFRQSVFGGFGPYDATICRDVLISGCTVTTSGTPGSGPWGRGIGSHSASPDRQHHDVRVIGNHIELTREYAVGAYIWRDAVISGNTVRGCGAGIWVRALDSSKTADRTRPDGSTIPGSQPLSGLVITNNILNSIGTIAGAPGTSVGAIIVEGEPTGVVTEVVIGDNVVDGTGSVGLRISNVENYSIARNVLNAVGNTAISQLSTRSGLIADNAISGPTGSGISVDSRQLAAGVIADVVVHRNVIRNPGNNGVHILGGNDVEISDNRITGFTGAAFGVQVSSNASYVTAHGNRIRGTGAAGLNITATTANVKVYGNDARGSTVVVPAGITGRDITADNTPAVAG</sequence>
<keyword evidence="5" id="KW-1185">Reference proteome</keyword>
<dbReference type="Pfam" id="PF01391">
    <property type="entry name" value="Collagen"/>
    <property type="match status" value="1"/>
</dbReference>
<feature type="compositionally biased region" description="Low complexity" evidence="1">
    <location>
        <begin position="199"/>
        <end position="235"/>
    </location>
</feature>
<dbReference type="Pfam" id="PF13229">
    <property type="entry name" value="Beta_helix"/>
    <property type="match status" value="1"/>
</dbReference>
<name>A0ABU7KI88_9ACTN</name>
<dbReference type="Proteomes" id="UP001356095">
    <property type="component" value="Unassembled WGS sequence"/>
</dbReference>
<accession>A0ABU7KI88</accession>
<organism evidence="4 5">
    <name type="scientific">Nocardiopsis codii</name>
    <dbReference type="NCBI Taxonomy" id="3065942"/>
    <lineage>
        <taxon>Bacteria</taxon>
        <taxon>Bacillati</taxon>
        <taxon>Actinomycetota</taxon>
        <taxon>Actinomycetes</taxon>
        <taxon>Streptosporangiales</taxon>
        <taxon>Nocardiopsidaceae</taxon>
        <taxon>Nocardiopsis</taxon>
    </lineage>
</organism>
<dbReference type="SMART" id="SM00710">
    <property type="entry name" value="PbH1"/>
    <property type="match status" value="9"/>
</dbReference>
<dbReference type="InterPro" id="IPR051801">
    <property type="entry name" value="GH28_Enzymes"/>
</dbReference>